<feature type="transmembrane region" description="Helical" evidence="7">
    <location>
        <begin position="77"/>
        <end position="97"/>
    </location>
</feature>
<organism evidence="8 9">
    <name type="scientific">Citrus x changshan-huyou</name>
    <dbReference type="NCBI Taxonomy" id="2935761"/>
    <lineage>
        <taxon>Eukaryota</taxon>
        <taxon>Viridiplantae</taxon>
        <taxon>Streptophyta</taxon>
        <taxon>Embryophyta</taxon>
        <taxon>Tracheophyta</taxon>
        <taxon>Spermatophyta</taxon>
        <taxon>Magnoliopsida</taxon>
        <taxon>eudicotyledons</taxon>
        <taxon>Gunneridae</taxon>
        <taxon>Pentapetalae</taxon>
        <taxon>rosids</taxon>
        <taxon>malvids</taxon>
        <taxon>Sapindales</taxon>
        <taxon>Rutaceae</taxon>
        <taxon>Aurantioideae</taxon>
        <taxon>Citrus</taxon>
    </lineage>
</organism>
<evidence type="ECO:0000256" key="4">
    <source>
        <dbReference type="ARBA" id="ARBA00022692"/>
    </source>
</evidence>
<proteinExistence type="inferred from homology"/>
<feature type="transmembrane region" description="Helical" evidence="7">
    <location>
        <begin position="175"/>
        <end position="192"/>
    </location>
</feature>
<comment type="caution">
    <text evidence="8">The sequence shown here is derived from an EMBL/GenBank/DDBJ whole genome shotgun (WGS) entry which is preliminary data.</text>
</comment>
<evidence type="ECO:0000256" key="2">
    <source>
        <dbReference type="ARBA" id="ARBA00004127"/>
    </source>
</evidence>
<feature type="transmembrane region" description="Helical" evidence="7">
    <location>
        <begin position="198"/>
        <end position="215"/>
    </location>
</feature>
<comment type="similarity">
    <text evidence="3">Belongs to the PRA1 family.</text>
</comment>
<gene>
    <name evidence="8" type="ORF">WN944_004062</name>
</gene>
<keyword evidence="5 7" id="KW-1133">Transmembrane helix</keyword>
<feature type="transmembrane region" description="Helical" evidence="7">
    <location>
        <begin position="311"/>
        <end position="331"/>
    </location>
</feature>
<comment type="function">
    <text evidence="1">May be involved in both secretory and endocytic intracellular trafficking in the endosomal/prevacuolar compartments.</text>
</comment>
<evidence type="ECO:0000256" key="6">
    <source>
        <dbReference type="ARBA" id="ARBA00023136"/>
    </source>
</evidence>
<dbReference type="EMBL" id="JBCGBO010000006">
    <property type="protein sequence ID" value="KAK9193365.1"/>
    <property type="molecule type" value="Genomic_DNA"/>
</dbReference>
<evidence type="ECO:0000313" key="9">
    <source>
        <dbReference type="Proteomes" id="UP001428341"/>
    </source>
</evidence>
<feature type="transmembrane region" description="Helical" evidence="7">
    <location>
        <begin position="52"/>
        <end position="71"/>
    </location>
</feature>
<protein>
    <recommendedName>
        <fullName evidence="10">PRA1 family protein</fullName>
    </recommendedName>
</protein>
<dbReference type="InterPro" id="IPR004895">
    <property type="entry name" value="Prenylated_rab_accept_PRA1"/>
</dbReference>
<dbReference type="Proteomes" id="UP001428341">
    <property type="component" value="Unassembled WGS sequence"/>
</dbReference>
<accession>A0AAP0QHG4</accession>
<dbReference type="Pfam" id="PF03208">
    <property type="entry name" value="PRA1"/>
    <property type="match status" value="1"/>
</dbReference>
<dbReference type="PANTHER" id="PTHR12859">
    <property type="entry name" value="PRA1 PROTEIN"/>
    <property type="match status" value="1"/>
</dbReference>
<sequence length="361" mass="40998">MDWGNVTAEDLIDALREVDWSSPPRPLSEFFSRFTVPRSSAKWNSRLKCNLYYYRTNYFIMITVILGLGFLRRPVAIIAALLTALSIAFLNDSWTVLRFNLIQPDLEYSEIDVIVDMVVENSFYSFAGTFNEKVTRTVRQFSPHLAAKMRPPLTPVIRGRPSAKRAIYICGRPRWVFVLIFSCVSFILWYVSCGLLTVLWALAVGLLATILHASFRTPNLKARLNTFREEFRAVWRNYRTAFFVARAQSRTLPLTKSRKVGDFWLEYQSNLNWGCQLCHANDLASCSAETMTKSIKSCKDRSKRIKNMGQYLNWVEALASAMGFMLLIGLLCCCLSTQPRQHGDISTGTSSCTCDGGYAGV</sequence>
<dbReference type="GO" id="GO:0016020">
    <property type="term" value="C:membrane"/>
    <property type="evidence" value="ECO:0007669"/>
    <property type="project" value="TreeGrafter"/>
</dbReference>
<name>A0AAP0QHG4_9ROSI</name>
<evidence type="ECO:0000256" key="5">
    <source>
        <dbReference type="ARBA" id="ARBA00022989"/>
    </source>
</evidence>
<keyword evidence="9" id="KW-1185">Reference proteome</keyword>
<comment type="subcellular location">
    <subcellularLocation>
        <location evidence="2">Endomembrane system</location>
        <topology evidence="2">Multi-pass membrane protein</topology>
    </subcellularLocation>
</comment>
<dbReference type="PANTHER" id="PTHR12859:SF0">
    <property type="entry name" value="PRA1 FAMILY PROTEIN"/>
    <property type="match status" value="1"/>
</dbReference>
<evidence type="ECO:0000256" key="3">
    <source>
        <dbReference type="ARBA" id="ARBA00006483"/>
    </source>
</evidence>
<dbReference type="AlphaFoldDB" id="A0AAP0QHG4"/>
<reference evidence="8 9" key="1">
    <citation type="submission" date="2024-05" db="EMBL/GenBank/DDBJ databases">
        <title>Haplotype-resolved chromosome-level genome assembly of Huyou (Citrus changshanensis).</title>
        <authorList>
            <person name="Miao C."/>
            <person name="Chen W."/>
            <person name="Wu Y."/>
            <person name="Wang L."/>
            <person name="Zhao S."/>
            <person name="Grierson D."/>
            <person name="Xu C."/>
            <person name="Chen K."/>
        </authorList>
    </citation>
    <scope>NUCLEOTIDE SEQUENCE [LARGE SCALE GENOMIC DNA]</scope>
    <source>
        <strain evidence="8">01-14</strain>
        <tissue evidence="8">Leaf</tissue>
    </source>
</reference>
<evidence type="ECO:0008006" key="10">
    <source>
        <dbReference type="Google" id="ProtNLM"/>
    </source>
</evidence>
<dbReference type="GO" id="GO:0016192">
    <property type="term" value="P:vesicle-mediated transport"/>
    <property type="evidence" value="ECO:0007669"/>
    <property type="project" value="UniProtKB-ARBA"/>
</dbReference>
<keyword evidence="4 7" id="KW-0812">Transmembrane</keyword>
<evidence type="ECO:0000313" key="8">
    <source>
        <dbReference type="EMBL" id="KAK9193365.1"/>
    </source>
</evidence>
<evidence type="ECO:0000256" key="1">
    <source>
        <dbReference type="ARBA" id="ARBA00002501"/>
    </source>
</evidence>
<keyword evidence="6 7" id="KW-0472">Membrane</keyword>
<evidence type="ECO:0000256" key="7">
    <source>
        <dbReference type="SAM" id="Phobius"/>
    </source>
</evidence>
<dbReference type="GO" id="GO:0005783">
    <property type="term" value="C:endoplasmic reticulum"/>
    <property type="evidence" value="ECO:0007669"/>
    <property type="project" value="UniProtKB-ARBA"/>
</dbReference>